<dbReference type="AlphaFoldDB" id="A0AA36IX89"/>
<feature type="compositionally biased region" description="Polar residues" evidence="2">
    <location>
        <begin position="29"/>
        <end position="42"/>
    </location>
</feature>
<feature type="coiled-coil region" evidence="1">
    <location>
        <begin position="101"/>
        <end position="263"/>
    </location>
</feature>
<organism evidence="3 4">
    <name type="scientific">Effrenium voratum</name>
    <dbReference type="NCBI Taxonomy" id="2562239"/>
    <lineage>
        <taxon>Eukaryota</taxon>
        <taxon>Sar</taxon>
        <taxon>Alveolata</taxon>
        <taxon>Dinophyceae</taxon>
        <taxon>Suessiales</taxon>
        <taxon>Symbiodiniaceae</taxon>
        <taxon>Effrenium</taxon>
    </lineage>
</organism>
<gene>
    <name evidence="3" type="ORF">EVOR1521_LOCUS19759</name>
</gene>
<sequence>MTARPGMGRRLEWQGFEPTAVSPMKNGQGHMSSAASDASSCQMPMASPMQRFRDRRESGKQVPVEVETVRRGNSDSSLPSSAAQEALKDEMNKEPGFDLQKQIVEEVNRVLENRLAAKEETEALKKELDKALNDREIEVHQVQHLTERLIEMEQRLEREADARRKIQAKLDQGVLIESELHQKDMKISELERKLKAKVEEARNLKVRQERLEKQVDDTRSLKEKGSKDREAWFREREVLVQERRDLEEKLFAAQTRAKSLEQRCQESWKIP</sequence>
<feature type="compositionally biased region" description="Polar residues" evidence="2">
    <location>
        <begin position="74"/>
        <end position="83"/>
    </location>
</feature>
<evidence type="ECO:0000256" key="1">
    <source>
        <dbReference type="SAM" id="Coils"/>
    </source>
</evidence>
<evidence type="ECO:0000313" key="4">
    <source>
        <dbReference type="Proteomes" id="UP001178507"/>
    </source>
</evidence>
<comment type="caution">
    <text evidence="3">The sequence shown here is derived from an EMBL/GenBank/DDBJ whole genome shotgun (WGS) entry which is preliminary data.</text>
</comment>
<evidence type="ECO:0000313" key="3">
    <source>
        <dbReference type="EMBL" id="CAJ1395306.1"/>
    </source>
</evidence>
<keyword evidence="4" id="KW-1185">Reference proteome</keyword>
<accession>A0AA36IX89</accession>
<dbReference type="EMBL" id="CAUJNA010003113">
    <property type="protein sequence ID" value="CAJ1395306.1"/>
    <property type="molecule type" value="Genomic_DNA"/>
</dbReference>
<proteinExistence type="predicted"/>
<reference evidence="3" key="1">
    <citation type="submission" date="2023-08" db="EMBL/GenBank/DDBJ databases">
        <authorList>
            <person name="Chen Y."/>
            <person name="Shah S."/>
            <person name="Dougan E. K."/>
            <person name="Thang M."/>
            <person name="Chan C."/>
        </authorList>
    </citation>
    <scope>NUCLEOTIDE SEQUENCE</scope>
</reference>
<dbReference type="Proteomes" id="UP001178507">
    <property type="component" value="Unassembled WGS sequence"/>
</dbReference>
<feature type="region of interest" description="Disordered" evidence="2">
    <location>
        <begin position="1"/>
        <end position="94"/>
    </location>
</feature>
<evidence type="ECO:0000256" key="2">
    <source>
        <dbReference type="SAM" id="MobiDB-lite"/>
    </source>
</evidence>
<name>A0AA36IX89_9DINO</name>
<protein>
    <submittedName>
        <fullName evidence="3">Uncharacterized protein</fullName>
    </submittedName>
</protein>
<keyword evidence="1" id="KW-0175">Coiled coil</keyword>